<dbReference type="InterPro" id="IPR058353">
    <property type="entry name" value="DUF8040"/>
</dbReference>
<proteinExistence type="predicted"/>
<protein>
    <recommendedName>
        <fullName evidence="1">DUF8040 domain-containing protein</fullName>
    </recommendedName>
</protein>
<evidence type="ECO:0000313" key="2">
    <source>
        <dbReference type="EMBL" id="KAK7206223.1"/>
    </source>
</evidence>
<dbReference type="RefSeq" id="XP_064769256.1">
    <property type="nucleotide sequence ID" value="XM_064912245.1"/>
</dbReference>
<comment type="caution">
    <text evidence="2">The sequence shown here is derived from an EMBL/GenBank/DDBJ whole genome shotgun (WGS) entry which is preliminary data.</text>
</comment>
<evidence type="ECO:0000259" key="1">
    <source>
        <dbReference type="Pfam" id="PF26138"/>
    </source>
</evidence>
<feature type="domain" description="DUF8040" evidence="1">
    <location>
        <begin position="93"/>
        <end position="186"/>
    </location>
</feature>
<dbReference type="Proteomes" id="UP001498771">
    <property type="component" value="Unassembled WGS sequence"/>
</dbReference>
<gene>
    <name evidence="2" type="ORF">BZA70DRAFT_276079</name>
</gene>
<dbReference type="GeneID" id="90037757"/>
<accession>A0ABR1FAZ1</accession>
<organism evidence="2 3">
    <name type="scientific">Myxozyma melibiosi</name>
    <dbReference type="NCBI Taxonomy" id="54550"/>
    <lineage>
        <taxon>Eukaryota</taxon>
        <taxon>Fungi</taxon>
        <taxon>Dikarya</taxon>
        <taxon>Ascomycota</taxon>
        <taxon>Saccharomycotina</taxon>
        <taxon>Lipomycetes</taxon>
        <taxon>Lipomycetales</taxon>
        <taxon>Lipomycetaceae</taxon>
        <taxon>Myxozyma</taxon>
    </lineage>
</organism>
<sequence>MTATRVNASIDSDIIDSDYGSDDSYTESDSDSDDDLNDLICMTIIALIEEQRQEQERYDQELDEDLTVMSAVIAVLREYIATNGRFDRSVRSSELRGAAYVEDVLDAERDDFHEITRMEKDAFSDLVGRLEREGLRSTKNMDNAEMLLIFLSVFGSGWSVGMVAERYRRRVGTVHDVVHAVLLAMAEIPKTEITLPSLTPSDRYPNLSSDLRTHPPHRTLALCPLCSSPSSSGADSLAS</sequence>
<dbReference type="Pfam" id="PF26138">
    <property type="entry name" value="DUF8040"/>
    <property type="match status" value="1"/>
</dbReference>
<reference evidence="2 3" key="1">
    <citation type="submission" date="2024-03" db="EMBL/GenBank/DDBJ databases">
        <title>Genome-scale model development and genomic sequencing of the oleaginous clade Lipomyces.</title>
        <authorList>
            <consortium name="Lawrence Berkeley National Laboratory"/>
            <person name="Czajka J.J."/>
            <person name="Han Y."/>
            <person name="Kim J."/>
            <person name="Mondo S.J."/>
            <person name="Hofstad B.A."/>
            <person name="Robles A."/>
            <person name="Haridas S."/>
            <person name="Riley R."/>
            <person name="LaButti K."/>
            <person name="Pangilinan J."/>
            <person name="Andreopoulos W."/>
            <person name="Lipzen A."/>
            <person name="Yan J."/>
            <person name="Wang M."/>
            <person name="Ng V."/>
            <person name="Grigoriev I.V."/>
            <person name="Spatafora J.W."/>
            <person name="Magnuson J.K."/>
            <person name="Baker S.E."/>
            <person name="Pomraning K.R."/>
        </authorList>
    </citation>
    <scope>NUCLEOTIDE SEQUENCE [LARGE SCALE GENOMIC DNA]</scope>
    <source>
        <strain evidence="2 3">Phaff 52-87</strain>
    </source>
</reference>
<keyword evidence="3" id="KW-1185">Reference proteome</keyword>
<name>A0ABR1FAZ1_9ASCO</name>
<evidence type="ECO:0000313" key="3">
    <source>
        <dbReference type="Proteomes" id="UP001498771"/>
    </source>
</evidence>
<dbReference type="EMBL" id="JBBJBU010000003">
    <property type="protein sequence ID" value="KAK7206223.1"/>
    <property type="molecule type" value="Genomic_DNA"/>
</dbReference>